<dbReference type="SUPFAM" id="SSF48208">
    <property type="entry name" value="Six-hairpin glycosidases"/>
    <property type="match status" value="1"/>
</dbReference>
<evidence type="ECO:0000313" key="3">
    <source>
        <dbReference type="EMBL" id="SEA71769.1"/>
    </source>
</evidence>
<sequence length="668" mass="76927">MNLLSKASSPYLLQHKDNPVEWREWNSETLKLAEELDKPIIISVGYAACHWCHVMAHESFEDNEVAKLMNAHFICIKIDREERPDIDQIYMDAAQILTGRAGWPLNAFAFPDGRPFYAATYFPKDNWKKVLTNVAEAYASQREQLEETANKLTQGIQDMDVMNFDVTENTKFSKTDYKDFFGGWINLIDRENGGFKGAPKFPMPSSWLFLLDYHYYTKNQDALDITTNLLDGMHKGGIYDQIHGGFARYSVDDKWFAPHFEKMLYDNAQLINLYSKTYQLTQNSPYEKVIRQSLDFIKNELTAENGGFYSALDADSDGKEGAYYTYHFDEVKKILTDEEFKIAESYFGLKENGNWEDEQNIFYKAKSINEVAQELKIGQNKIKKDLEIIISKIKKNSLNRNKPSLDDKILCSWNAMMMLGYINAYKALKDESYLVAAIKNADFLNKNLIDEKLQVYRNYKNQNASIPAFLEDYAWLAQAFCHLYQVTFESGYLKRAKKLTDIAIEKFYDSERGIFYYTSAENSDLIARKIEINDNVIPASNSVMLNLLIDLSHFYPTSNYSDIASQLASKIHQKIYKSGPYLANWARGIGKMVHGQVEIVCVGHKALEKAQELQHLYFGHAVYMGENTKIDLVKDKRSTGDLIYICQDKVCQQPIKTVAEAHEILKNL</sequence>
<dbReference type="Gene3D" id="1.50.10.10">
    <property type="match status" value="1"/>
</dbReference>
<dbReference type="InterPro" id="IPR008928">
    <property type="entry name" value="6-hairpin_glycosidase_sf"/>
</dbReference>
<keyword evidence="4" id="KW-1185">Reference proteome</keyword>
<dbReference type="RefSeq" id="WP_093245476.1">
    <property type="nucleotide sequence ID" value="NZ_FNQF01000011.1"/>
</dbReference>
<dbReference type="CDD" id="cd02955">
    <property type="entry name" value="SSP411"/>
    <property type="match status" value="1"/>
</dbReference>
<protein>
    <recommendedName>
        <fullName evidence="2">Spermatogenesis-associated protein 20-like TRX domain-containing protein</fullName>
    </recommendedName>
</protein>
<dbReference type="Proteomes" id="UP000198820">
    <property type="component" value="Unassembled WGS sequence"/>
</dbReference>
<dbReference type="Pfam" id="PF03190">
    <property type="entry name" value="Thioredox_DsbH"/>
    <property type="match status" value="1"/>
</dbReference>
<accession>A0A1H4DH38</accession>
<dbReference type="InterPro" id="IPR024705">
    <property type="entry name" value="Ssp411"/>
</dbReference>
<dbReference type="PANTHER" id="PTHR42899">
    <property type="entry name" value="SPERMATOGENESIS-ASSOCIATED PROTEIN 20"/>
    <property type="match status" value="1"/>
</dbReference>
<dbReference type="PIRSF" id="PIRSF006402">
    <property type="entry name" value="UCP006402_thioredoxin"/>
    <property type="match status" value="1"/>
</dbReference>
<dbReference type="InterPro" id="IPR036249">
    <property type="entry name" value="Thioredoxin-like_sf"/>
</dbReference>
<name>A0A1H4DH38_9FLAO</name>
<reference evidence="3 4" key="1">
    <citation type="submission" date="2016-10" db="EMBL/GenBank/DDBJ databases">
        <authorList>
            <person name="de Groot N.N."/>
        </authorList>
    </citation>
    <scope>NUCLEOTIDE SEQUENCE [LARGE SCALE GENOMIC DNA]</scope>
    <source>
        <strain evidence="3 4">DSM 23581</strain>
    </source>
</reference>
<feature type="coiled-coil region" evidence="1">
    <location>
        <begin position="128"/>
        <end position="155"/>
    </location>
</feature>
<proteinExistence type="predicted"/>
<dbReference type="Gene3D" id="3.40.30.10">
    <property type="entry name" value="Glutaredoxin"/>
    <property type="match status" value="1"/>
</dbReference>
<gene>
    <name evidence="3" type="ORF">SAMN05421540_11129</name>
</gene>
<dbReference type="AlphaFoldDB" id="A0A1H4DH38"/>
<dbReference type="STRING" id="908615.SAMN05421540_11129"/>
<evidence type="ECO:0000256" key="1">
    <source>
        <dbReference type="SAM" id="Coils"/>
    </source>
</evidence>
<dbReference type="GO" id="GO:0005975">
    <property type="term" value="P:carbohydrate metabolic process"/>
    <property type="evidence" value="ECO:0007669"/>
    <property type="project" value="InterPro"/>
</dbReference>
<evidence type="ECO:0000313" key="4">
    <source>
        <dbReference type="Proteomes" id="UP000198820"/>
    </source>
</evidence>
<evidence type="ECO:0000259" key="2">
    <source>
        <dbReference type="Pfam" id="PF03190"/>
    </source>
</evidence>
<dbReference type="InterPro" id="IPR004879">
    <property type="entry name" value="Ssp411-like_TRX"/>
</dbReference>
<feature type="domain" description="Spermatogenesis-associated protein 20-like TRX" evidence="2">
    <location>
        <begin position="2"/>
        <end position="156"/>
    </location>
</feature>
<organism evidence="3 4">
    <name type="scientific">Psychroflexus halocasei</name>
    <dbReference type="NCBI Taxonomy" id="908615"/>
    <lineage>
        <taxon>Bacteria</taxon>
        <taxon>Pseudomonadati</taxon>
        <taxon>Bacteroidota</taxon>
        <taxon>Flavobacteriia</taxon>
        <taxon>Flavobacteriales</taxon>
        <taxon>Flavobacteriaceae</taxon>
        <taxon>Psychroflexus</taxon>
    </lineage>
</organism>
<keyword evidence="1" id="KW-0175">Coiled coil</keyword>
<dbReference type="EMBL" id="FNQF01000011">
    <property type="protein sequence ID" value="SEA71769.1"/>
    <property type="molecule type" value="Genomic_DNA"/>
</dbReference>
<dbReference type="SUPFAM" id="SSF52833">
    <property type="entry name" value="Thioredoxin-like"/>
    <property type="match status" value="1"/>
</dbReference>
<dbReference type="Gene3D" id="1.50.10.20">
    <property type="match status" value="1"/>
</dbReference>
<dbReference type="InterPro" id="IPR012341">
    <property type="entry name" value="6hp_glycosidase-like_sf"/>
</dbReference>
<dbReference type="PANTHER" id="PTHR42899:SF1">
    <property type="entry name" value="SPERMATOGENESIS-ASSOCIATED PROTEIN 20"/>
    <property type="match status" value="1"/>
</dbReference>